<feature type="compositionally biased region" description="Acidic residues" evidence="10">
    <location>
        <begin position="452"/>
        <end position="461"/>
    </location>
</feature>
<evidence type="ECO:0000313" key="12">
    <source>
        <dbReference type="EMBL" id="CAD7567984.1"/>
    </source>
</evidence>
<dbReference type="InterPro" id="IPR013088">
    <property type="entry name" value="Znf_NHR/GATA"/>
</dbReference>
<organism evidence="12">
    <name type="scientific">Timema californicum</name>
    <name type="common">California timema</name>
    <name type="synonym">Walking stick</name>
    <dbReference type="NCBI Taxonomy" id="61474"/>
    <lineage>
        <taxon>Eukaryota</taxon>
        <taxon>Metazoa</taxon>
        <taxon>Ecdysozoa</taxon>
        <taxon>Arthropoda</taxon>
        <taxon>Hexapoda</taxon>
        <taxon>Insecta</taxon>
        <taxon>Pterygota</taxon>
        <taxon>Neoptera</taxon>
        <taxon>Polyneoptera</taxon>
        <taxon>Phasmatodea</taxon>
        <taxon>Timematodea</taxon>
        <taxon>Timematoidea</taxon>
        <taxon>Timematidae</taxon>
        <taxon>Timema</taxon>
    </lineage>
</organism>
<feature type="compositionally biased region" description="Polar residues" evidence="10">
    <location>
        <begin position="357"/>
        <end position="367"/>
    </location>
</feature>
<evidence type="ECO:0000256" key="4">
    <source>
        <dbReference type="ARBA" id="ARBA00022833"/>
    </source>
</evidence>
<dbReference type="GO" id="GO:0043565">
    <property type="term" value="F:sequence-specific DNA binding"/>
    <property type="evidence" value="ECO:0007669"/>
    <property type="project" value="InterPro"/>
</dbReference>
<evidence type="ECO:0000256" key="9">
    <source>
        <dbReference type="ARBA" id="ARBA00023242"/>
    </source>
</evidence>
<sequence>MNQTCKVCGEPAAGFHFGAFTCEGCKATAYQTILAAPSVGPFGYRSYRLNPNSPVAYKSPLNIPNTLLLYYIMALRNHSSVVPTTTSAPSQSARITASASSTRRTARRARPVDSGSASWLGMSKSGSRYGRRSNWFKIHCLLQEQQQQQAANHHKSPPPPHPALTMLGHHQHQLDPRLHHQLASAMTHHHSMGRPTTKEDFMLLGLDEYKNSTSPSISSPESHNSDSSVEVSDTRLVSRGGLFLNNNHYPPHHHHPRNLKNCSDSVSPNGTPKDIFMPLQFTSLASLAPVFPHSATTFLPPGFPNPQQHPLLFPPTSYLYHQQQNILKTSNNNNRFTHNNNDPEMYSKRFFLDAVLQSQRSPSSGSTNKDDEDDDEDIRNEGEDSVSPKHSPLPLNFGKKNTKIRTSLPSPVQSQNSDDVQENPMDLSMKGCRIQNGRRSDEDGRSSSFLDSAEEDITDHEEDSHVEREDRGDVFRSSCEMTLKEHRSAPMDLTTKA</sequence>
<dbReference type="GO" id="GO:0008270">
    <property type="term" value="F:zinc ion binding"/>
    <property type="evidence" value="ECO:0007669"/>
    <property type="project" value="UniProtKB-KW"/>
</dbReference>
<feature type="region of interest" description="Disordered" evidence="10">
    <location>
        <begin position="146"/>
        <end position="174"/>
    </location>
</feature>
<evidence type="ECO:0000256" key="1">
    <source>
        <dbReference type="ARBA" id="ARBA00004123"/>
    </source>
</evidence>
<dbReference type="PANTHER" id="PTHR48092">
    <property type="entry name" value="KNIRPS-RELATED PROTEIN-RELATED"/>
    <property type="match status" value="1"/>
</dbReference>
<evidence type="ECO:0000256" key="3">
    <source>
        <dbReference type="ARBA" id="ARBA00022771"/>
    </source>
</evidence>
<feature type="domain" description="Nuclear receptor" evidence="11">
    <location>
        <begin position="3"/>
        <end position="27"/>
    </location>
</feature>
<accession>A0A7R9IWA0</accession>
<feature type="region of interest" description="Disordered" evidence="10">
    <location>
        <begin position="82"/>
        <end position="118"/>
    </location>
</feature>
<keyword evidence="7" id="KW-0804">Transcription</keyword>
<dbReference type="AlphaFoldDB" id="A0A7R9IWA0"/>
<dbReference type="SUPFAM" id="SSF57716">
    <property type="entry name" value="Glucocorticoid receptor-like (DNA-binding domain)"/>
    <property type="match status" value="1"/>
</dbReference>
<keyword evidence="8" id="KW-0675">Receptor</keyword>
<evidence type="ECO:0000256" key="2">
    <source>
        <dbReference type="ARBA" id="ARBA00022723"/>
    </source>
</evidence>
<evidence type="ECO:0000259" key="11">
    <source>
        <dbReference type="Pfam" id="PF00105"/>
    </source>
</evidence>
<evidence type="ECO:0000256" key="7">
    <source>
        <dbReference type="ARBA" id="ARBA00023163"/>
    </source>
</evidence>
<keyword evidence="5" id="KW-0805">Transcription regulation</keyword>
<keyword evidence="4" id="KW-0862">Zinc</keyword>
<feature type="region of interest" description="Disordered" evidence="10">
    <location>
        <begin position="212"/>
        <end position="231"/>
    </location>
</feature>
<evidence type="ECO:0000256" key="10">
    <source>
        <dbReference type="SAM" id="MobiDB-lite"/>
    </source>
</evidence>
<dbReference type="GO" id="GO:0003700">
    <property type="term" value="F:DNA-binding transcription factor activity"/>
    <property type="evidence" value="ECO:0007669"/>
    <property type="project" value="InterPro"/>
</dbReference>
<evidence type="ECO:0000256" key="6">
    <source>
        <dbReference type="ARBA" id="ARBA00023125"/>
    </source>
</evidence>
<comment type="subcellular location">
    <subcellularLocation>
        <location evidence="1">Nucleus</location>
    </subcellularLocation>
</comment>
<dbReference type="Gene3D" id="3.30.50.10">
    <property type="entry name" value="Erythroid Transcription Factor GATA-1, subunit A"/>
    <property type="match status" value="1"/>
</dbReference>
<dbReference type="EMBL" id="OE179197">
    <property type="protein sequence ID" value="CAD7567984.1"/>
    <property type="molecule type" value="Genomic_DNA"/>
</dbReference>
<name>A0A7R9IWA0_TIMCA</name>
<keyword evidence="9" id="KW-0539">Nucleus</keyword>
<feature type="compositionally biased region" description="Low complexity" evidence="10">
    <location>
        <begin position="212"/>
        <end position="228"/>
    </location>
</feature>
<evidence type="ECO:0000256" key="5">
    <source>
        <dbReference type="ARBA" id="ARBA00023015"/>
    </source>
</evidence>
<reference evidence="12" key="1">
    <citation type="submission" date="2020-11" db="EMBL/GenBank/DDBJ databases">
        <authorList>
            <person name="Tran Van P."/>
        </authorList>
    </citation>
    <scope>NUCLEOTIDE SEQUENCE</scope>
</reference>
<feature type="compositionally biased region" description="Basic and acidic residues" evidence="10">
    <location>
        <begin position="462"/>
        <end position="474"/>
    </location>
</feature>
<keyword evidence="3" id="KW-0863">Zinc-finger</keyword>
<feature type="compositionally biased region" description="Low complexity" evidence="10">
    <location>
        <begin position="82"/>
        <end position="103"/>
    </location>
</feature>
<keyword evidence="2" id="KW-0479">Metal-binding</keyword>
<protein>
    <submittedName>
        <fullName evidence="12">(California timema) hypothetical protein</fullName>
    </submittedName>
</protein>
<feature type="compositionally biased region" description="Polar residues" evidence="10">
    <location>
        <begin position="404"/>
        <end position="418"/>
    </location>
</feature>
<dbReference type="GO" id="GO:0005634">
    <property type="term" value="C:nucleus"/>
    <property type="evidence" value="ECO:0007669"/>
    <property type="project" value="UniProtKB-SubCell"/>
</dbReference>
<dbReference type="InterPro" id="IPR050200">
    <property type="entry name" value="Nuclear_hormone_rcpt_NR3"/>
</dbReference>
<proteinExistence type="predicted"/>
<keyword evidence="6" id="KW-0238">DNA-binding</keyword>
<dbReference type="Pfam" id="PF00105">
    <property type="entry name" value="zf-C4"/>
    <property type="match status" value="1"/>
</dbReference>
<evidence type="ECO:0000256" key="8">
    <source>
        <dbReference type="ARBA" id="ARBA00023170"/>
    </source>
</evidence>
<gene>
    <name evidence="12" type="ORF">TCMB3V08_LOCUS760</name>
</gene>
<feature type="region of interest" description="Disordered" evidence="10">
    <location>
        <begin position="357"/>
        <end position="497"/>
    </location>
</feature>
<dbReference type="InterPro" id="IPR001628">
    <property type="entry name" value="Znf_hrmn_rcpt"/>
</dbReference>